<comment type="caution">
    <text evidence="9">The sequence shown here is derived from an EMBL/GenBank/DDBJ whole genome shotgun (WGS) entry which is preliminary data.</text>
</comment>
<comment type="caution">
    <text evidence="7">Lacks conserved residue(s) required for the propagation of feature annotation.</text>
</comment>
<evidence type="ECO:0000313" key="9">
    <source>
        <dbReference type="EMBL" id="PFX14871.1"/>
    </source>
</evidence>
<dbReference type="EMBL" id="LSMT01000716">
    <property type="protein sequence ID" value="PFX14871.1"/>
    <property type="molecule type" value="Genomic_DNA"/>
</dbReference>
<dbReference type="Pfam" id="PF07645">
    <property type="entry name" value="EGF_CA"/>
    <property type="match status" value="2"/>
</dbReference>
<dbReference type="OrthoDB" id="6019644at2759"/>
<keyword evidence="1 7" id="KW-0245">EGF-like domain</keyword>
<dbReference type="SMART" id="SM00179">
    <property type="entry name" value="EGF_CA"/>
    <property type="match status" value="2"/>
</dbReference>
<proteinExistence type="predicted"/>
<dbReference type="SMART" id="SM00181">
    <property type="entry name" value="EGF"/>
    <property type="match status" value="2"/>
</dbReference>
<feature type="domain" description="EGF-like" evidence="8">
    <location>
        <begin position="101"/>
        <end position="142"/>
    </location>
</feature>
<organism evidence="9 10">
    <name type="scientific">Stylophora pistillata</name>
    <name type="common">Smooth cauliflower coral</name>
    <dbReference type="NCBI Taxonomy" id="50429"/>
    <lineage>
        <taxon>Eukaryota</taxon>
        <taxon>Metazoa</taxon>
        <taxon>Cnidaria</taxon>
        <taxon>Anthozoa</taxon>
        <taxon>Hexacorallia</taxon>
        <taxon>Scleractinia</taxon>
        <taxon>Astrocoeniina</taxon>
        <taxon>Pocilloporidae</taxon>
        <taxon>Stylophora</taxon>
    </lineage>
</organism>
<dbReference type="SUPFAM" id="SSF57184">
    <property type="entry name" value="Growth factor receptor domain"/>
    <property type="match status" value="1"/>
</dbReference>
<dbReference type="PROSITE" id="PS00010">
    <property type="entry name" value="ASX_HYDROXYL"/>
    <property type="match status" value="2"/>
</dbReference>
<reference evidence="10" key="1">
    <citation type="journal article" date="2017" name="bioRxiv">
        <title>Comparative analysis of the genomes of Stylophora pistillata and Acropora digitifera provides evidence for extensive differences between species of corals.</title>
        <authorList>
            <person name="Voolstra C.R."/>
            <person name="Li Y."/>
            <person name="Liew Y.J."/>
            <person name="Baumgarten S."/>
            <person name="Zoccola D."/>
            <person name="Flot J.-F."/>
            <person name="Tambutte S."/>
            <person name="Allemand D."/>
            <person name="Aranda M."/>
        </authorList>
    </citation>
    <scope>NUCLEOTIDE SEQUENCE [LARGE SCALE GENOMIC DNA]</scope>
</reference>
<dbReference type="CDD" id="cd00054">
    <property type="entry name" value="EGF_CA"/>
    <property type="match status" value="2"/>
</dbReference>
<dbReference type="InterPro" id="IPR000742">
    <property type="entry name" value="EGF"/>
</dbReference>
<dbReference type="InterPro" id="IPR009030">
    <property type="entry name" value="Growth_fac_rcpt_cys_sf"/>
</dbReference>
<evidence type="ECO:0000256" key="6">
    <source>
        <dbReference type="ARBA" id="ARBA00023180"/>
    </source>
</evidence>
<sequence length="207" mass="22278">MGSFDDAETCELVGSFLQSQLQHLNINVGLYRDDRLAIKTSTSAPKISTIVARTTPLVLIARDRSTAPVILLSEAMDITAQRSTGSRATQACKRASDLVSDIDECPQNIHNCSNITATCSNTVGAFKCVCKPGFTGDGHNCTDIDECSQNSHNCSYKTATCNNSEGSFKCICKPDSVVMDTTALVPYGDALSYQREKSMELAETKAT</sequence>
<dbReference type="PROSITE" id="PS01187">
    <property type="entry name" value="EGF_CA"/>
    <property type="match status" value="1"/>
</dbReference>
<dbReference type="Gene3D" id="2.10.25.10">
    <property type="entry name" value="Laminin"/>
    <property type="match status" value="2"/>
</dbReference>
<protein>
    <submittedName>
        <fullName evidence="9">Fibrillin-1</fullName>
    </submittedName>
</protein>
<evidence type="ECO:0000256" key="7">
    <source>
        <dbReference type="PROSITE-ProRule" id="PRU00076"/>
    </source>
</evidence>
<name>A0A2B4RB39_STYPI</name>
<evidence type="ECO:0000256" key="3">
    <source>
        <dbReference type="ARBA" id="ARBA00022737"/>
    </source>
</evidence>
<evidence type="ECO:0000313" key="10">
    <source>
        <dbReference type="Proteomes" id="UP000225706"/>
    </source>
</evidence>
<evidence type="ECO:0000256" key="4">
    <source>
        <dbReference type="ARBA" id="ARBA00022837"/>
    </source>
</evidence>
<dbReference type="AlphaFoldDB" id="A0A2B4RB39"/>
<keyword evidence="6" id="KW-0325">Glycoprotein</keyword>
<evidence type="ECO:0000256" key="1">
    <source>
        <dbReference type="ARBA" id="ARBA00022536"/>
    </source>
</evidence>
<dbReference type="STRING" id="50429.A0A2B4RB39"/>
<keyword evidence="5" id="KW-1015">Disulfide bond</keyword>
<dbReference type="InterPro" id="IPR018097">
    <property type="entry name" value="EGF_Ca-bd_CS"/>
</dbReference>
<dbReference type="PROSITE" id="PS50026">
    <property type="entry name" value="EGF_3"/>
    <property type="match status" value="1"/>
</dbReference>
<accession>A0A2B4RB39</accession>
<dbReference type="PROSITE" id="PS01186">
    <property type="entry name" value="EGF_2"/>
    <property type="match status" value="1"/>
</dbReference>
<dbReference type="GO" id="GO:0005509">
    <property type="term" value="F:calcium ion binding"/>
    <property type="evidence" value="ECO:0007669"/>
    <property type="project" value="InterPro"/>
</dbReference>
<keyword evidence="4" id="KW-0106">Calcium</keyword>
<dbReference type="PANTHER" id="PTHR24039:SF28">
    <property type="entry name" value="EGF-LIKE DOMAIN-CONTAINING PROTEIN"/>
    <property type="match status" value="1"/>
</dbReference>
<dbReference type="PANTHER" id="PTHR24039">
    <property type="entry name" value="FIBRILLIN-RELATED"/>
    <property type="match status" value="1"/>
</dbReference>
<evidence type="ECO:0000256" key="2">
    <source>
        <dbReference type="ARBA" id="ARBA00022729"/>
    </source>
</evidence>
<gene>
    <name evidence="9" type="primary">FBN1</name>
    <name evidence="9" type="ORF">AWC38_SpisGene20938</name>
</gene>
<dbReference type="InterPro" id="IPR001881">
    <property type="entry name" value="EGF-like_Ca-bd_dom"/>
</dbReference>
<evidence type="ECO:0000256" key="5">
    <source>
        <dbReference type="ARBA" id="ARBA00023157"/>
    </source>
</evidence>
<dbReference type="InterPro" id="IPR049883">
    <property type="entry name" value="NOTCH1_EGF-like"/>
</dbReference>
<dbReference type="InterPro" id="IPR000152">
    <property type="entry name" value="EGF-type_Asp/Asn_hydroxyl_site"/>
</dbReference>
<keyword evidence="3" id="KW-0677">Repeat</keyword>
<keyword evidence="10" id="KW-1185">Reference proteome</keyword>
<dbReference type="Proteomes" id="UP000225706">
    <property type="component" value="Unassembled WGS sequence"/>
</dbReference>
<keyword evidence="2" id="KW-0732">Signal</keyword>
<dbReference type="FunFam" id="2.10.25.10:FF:000038">
    <property type="entry name" value="Fibrillin 2"/>
    <property type="match status" value="2"/>
</dbReference>
<evidence type="ECO:0000259" key="8">
    <source>
        <dbReference type="PROSITE" id="PS50026"/>
    </source>
</evidence>